<dbReference type="EMBL" id="GGFJ01000863">
    <property type="protein sequence ID" value="MBW50004.1"/>
    <property type="molecule type" value="Transcribed_RNA"/>
</dbReference>
<feature type="compositionally biased region" description="Low complexity" evidence="11">
    <location>
        <begin position="307"/>
        <end position="325"/>
    </location>
</feature>
<proteinExistence type="inferred from homology"/>
<protein>
    <recommendedName>
        <fullName evidence="3">RNA helicase</fullName>
        <ecNumber evidence="3">3.6.4.13</ecNumber>
    </recommendedName>
</protein>
<dbReference type="Pfam" id="PF13086">
    <property type="entry name" value="AAA_11"/>
    <property type="match status" value="2"/>
</dbReference>
<evidence type="ECO:0000256" key="1">
    <source>
        <dbReference type="ARBA" id="ARBA00004496"/>
    </source>
</evidence>
<dbReference type="InterPro" id="IPR014001">
    <property type="entry name" value="Helicase_ATP-bd"/>
</dbReference>
<comment type="subcellular location">
    <subcellularLocation>
        <location evidence="1">Cytoplasm</location>
    </subcellularLocation>
</comment>
<evidence type="ECO:0000256" key="11">
    <source>
        <dbReference type="SAM" id="MobiDB-lite"/>
    </source>
</evidence>
<dbReference type="GO" id="GO:0003678">
    <property type="term" value="F:DNA helicase activity"/>
    <property type="evidence" value="ECO:0007669"/>
    <property type="project" value="UniProtKB-EC"/>
</dbReference>
<name>A0A2M4BAC2_9DIPT</name>
<comment type="catalytic activity">
    <reaction evidence="9">
        <text>ATP + H2O = ADP + phosphate + H(+)</text>
        <dbReference type="Rhea" id="RHEA:13065"/>
        <dbReference type="ChEBI" id="CHEBI:15377"/>
        <dbReference type="ChEBI" id="CHEBI:15378"/>
        <dbReference type="ChEBI" id="CHEBI:30616"/>
        <dbReference type="ChEBI" id="CHEBI:43474"/>
        <dbReference type="ChEBI" id="CHEBI:456216"/>
        <dbReference type="EC" id="3.6.4.13"/>
    </reaction>
</comment>
<evidence type="ECO:0000256" key="2">
    <source>
        <dbReference type="ARBA" id="ARBA00005601"/>
    </source>
</evidence>
<evidence type="ECO:0000256" key="10">
    <source>
        <dbReference type="ARBA" id="ARBA00048432"/>
    </source>
</evidence>
<dbReference type="Pfam" id="PF21634">
    <property type="entry name" value="MOV-10_beta-barrel"/>
    <property type="match status" value="1"/>
</dbReference>
<keyword evidence="7 13" id="KW-0347">Helicase</keyword>
<sequence length="1214" mass="137629">MFRLIKHLIGSVTSGAQQSESESEEIKRLEKCLQEDQNCSSTGNALEQENEQQRAESVDPTDCFKRTGTVTLVHSDYFIVDDDYYVPRKLLQGCPSAATVEQNTRLQFLAYRRTDPKSGECSTKVVKILAVIDGSWTTEDMLIDEERGTVEEKSEEKEAVYYKRTERVEPGKVLAKTQNTITVEINTDEPIEVERDKARITFSPEDGDFVTLTCVVQIDSEYVDLRGEVLEVTVIEPSRLIPGRGTVTLVTDGGGEIQAVDDFYSFEMALLGNNGTYRPQIGDKVQFEAVENEFFGKRCISVKLLQQATQHKQPQQHPPQQNQPQQLPPQPSPQQPLPQHQRQPNRPSGTDLYEDKFGIRIIGEFDVTFSNVQESVERVVTIRNESDKRHKIMRLFLPRTTTQLRLLEPQAHSQTFLFPNETAQYRFEITSNLYGRSRETCTWNFGGGFKIARSFNIRTGEDGDGTSEQNPSQAVSARESYFKRKLAALNQSRSRKRYIGGRRLCKTPNFVAHKIGVYEVPKDLFELVAGSETDEIVQEQLSAPPYRFDEPLTCGNYRHLFHTALFLEEINQHIQFRKYDQERVQFVPQDKYLALLMAGISESRPSVIPGDMVYASATWRDDAAEFQGIIHKVLADRVLLLFDNLFHQSYNGESYRVHFEFGRGQQRKLHHALDTVPKTLGMEYLFPERITPNEPLMNVVLNEREEMVLCNSKEDIDNNDGNDSDDKERKLPWYNQRLNLYQKRAIVNVLRGEVRPLPYVIFGPPGSGKTLTSIELTLQLIANVPQSRVVVATPSNSAAYLITERLAQSGLLKPGEFVRLVSMSQVEQENIPPALAPYCATVSIGDTHCAESEEILVTENGMRMKLQAKHIGRNRVTISTCSAFGTLMQLRFPPNHFTHVIIDEAGQCLEAETLIPLSLINQTVGSVVLLGDPQQLGPVQLSRYTEDRCVRVSMLERLLTTSRLYAVDRDRFPDSFGYDPRFITQLRVNYRSIPSILSVYNEMFYDGMLLPNQLENTADDVKLLGIMHRILEVKRETPDYGLFFFGVDGTNKQAPDSPSWFNNAEACTVLRVVQKLFLKGYEMQDIGIITPYLMQIRTIRRLFDIASLDAPKIGTVEDFQGQERRIIILSTVRSSSALLQHDIRGMLGFVANKKRINVAISRAKAALLIVGNPRLLGRDPSWQEIIDRALNNNTYVGCTLPPRNHRGGADGGNI</sequence>
<dbReference type="EC" id="3.6.4.13" evidence="3"/>
<feature type="compositionally biased region" description="Pro residues" evidence="11">
    <location>
        <begin position="326"/>
        <end position="336"/>
    </location>
</feature>
<dbReference type="InterPro" id="IPR047187">
    <property type="entry name" value="SF1_C_Upf1"/>
</dbReference>
<evidence type="ECO:0000256" key="7">
    <source>
        <dbReference type="ARBA" id="ARBA00022806"/>
    </source>
</evidence>
<dbReference type="GO" id="GO:0003724">
    <property type="term" value="F:RNA helicase activity"/>
    <property type="evidence" value="ECO:0007669"/>
    <property type="project" value="UniProtKB-EC"/>
</dbReference>
<evidence type="ECO:0000256" key="8">
    <source>
        <dbReference type="ARBA" id="ARBA00022840"/>
    </source>
</evidence>
<evidence type="ECO:0000256" key="6">
    <source>
        <dbReference type="ARBA" id="ARBA00022801"/>
    </source>
</evidence>
<dbReference type="AlphaFoldDB" id="A0A2M4BAC2"/>
<dbReference type="PANTHER" id="PTHR45418:SF1">
    <property type="entry name" value="CANCER_TESTIS ANTIGEN 55"/>
    <property type="match status" value="1"/>
</dbReference>
<organism evidence="13">
    <name type="scientific">Anopheles marajoara</name>
    <dbReference type="NCBI Taxonomy" id="58244"/>
    <lineage>
        <taxon>Eukaryota</taxon>
        <taxon>Metazoa</taxon>
        <taxon>Ecdysozoa</taxon>
        <taxon>Arthropoda</taxon>
        <taxon>Hexapoda</taxon>
        <taxon>Insecta</taxon>
        <taxon>Pterygota</taxon>
        <taxon>Neoptera</taxon>
        <taxon>Endopterygota</taxon>
        <taxon>Diptera</taxon>
        <taxon>Nematocera</taxon>
        <taxon>Culicoidea</taxon>
        <taxon>Culicidae</taxon>
        <taxon>Anophelinae</taxon>
        <taxon>Anopheles</taxon>
    </lineage>
</organism>
<feature type="domain" description="Helicase ATP-binding" evidence="12">
    <location>
        <begin position="750"/>
        <end position="918"/>
    </location>
</feature>
<dbReference type="PANTHER" id="PTHR45418">
    <property type="entry name" value="CANCER/TESTIS ANTIGEN 55"/>
    <property type="match status" value="1"/>
</dbReference>
<evidence type="ECO:0000256" key="9">
    <source>
        <dbReference type="ARBA" id="ARBA00047984"/>
    </source>
</evidence>
<dbReference type="Pfam" id="PF13087">
    <property type="entry name" value="AAA_12"/>
    <property type="match status" value="1"/>
</dbReference>
<feature type="region of interest" description="Disordered" evidence="11">
    <location>
        <begin position="40"/>
        <end position="59"/>
    </location>
</feature>
<dbReference type="InterPro" id="IPR027417">
    <property type="entry name" value="P-loop_NTPase"/>
</dbReference>
<comment type="catalytic activity">
    <reaction evidence="10">
        <text>ATP + H2O = ADP + phosphate + H(+)</text>
        <dbReference type="Rhea" id="RHEA:13065"/>
        <dbReference type="ChEBI" id="CHEBI:15377"/>
        <dbReference type="ChEBI" id="CHEBI:15378"/>
        <dbReference type="ChEBI" id="CHEBI:30616"/>
        <dbReference type="ChEBI" id="CHEBI:43474"/>
        <dbReference type="ChEBI" id="CHEBI:456216"/>
        <dbReference type="EC" id="3.6.4.12"/>
    </reaction>
    <physiologicalReaction direction="left-to-right" evidence="10">
        <dbReference type="Rhea" id="RHEA:13066"/>
    </physiologicalReaction>
</comment>
<keyword evidence="8" id="KW-0067">ATP-binding</keyword>
<dbReference type="InterPro" id="IPR041677">
    <property type="entry name" value="DNA2/NAM7_AAA_11"/>
</dbReference>
<keyword evidence="5" id="KW-0547">Nucleotide-binding</keyword>
<evidence type="ECO:0000256" key="3">
    <source>
        <dbReference type="ARBA" id="ARBA00012552"/>
    </source>
</evidence>
<dbReference type="CDD" id="cd18808">
    <property type="entry name" value="SF1_C_Upf1"/>
    <property type="match status" value="1"/>
</dbReference>
<dbReference type="InterPro" id="IPR049080">
    <property type="entry name" value="MOV-10-like_beta-barrel"/>
</dbReference>
<dbReference type="InterPro" id="IPR041679">
    <property type="entry name" value="DNA2/NAM7-like_C"/>
</dbReference>
<evidence type="ECO:0000256" key="4">
    <source>
        <dbReference type="ARBA" id="ARBA00022490"/>
    </source>
</evidence>
<dbReference type="Gene3D" id="3.40.50.300">
    <property type="entry name" value="P-loop containing nucleotide triphosphate hydrolases"/>
    <property type="match status" value="2"/>
</dbReference>
<dbReference type="SUPFAM" id="SSF52540">
    <property type="entry name" value="P-loop containing nucleoside triphosphate hydrolases"/>
    <property type="match status" value="1"/>
</dbReference>
<keyword evidence="6" id="KW-0378">Hydrolase</keyword>
<dbReference type="GO" id="GO:0016787">
    <property type="term" value="F:hydrolase activity"/>
    <property type="evidence" value="ECO:0007669"/>
    <property type="project" value="UniProtKB-KW"/>
</dbReference>
<comment type="similarity">
    <text evidence="2">Belongs to the DNA2/NAM7 helicase family. SDE3 subfamily.</text>
</comment>
<reference evidence="13" key="1">
    <citation type="submission" date="2018-01" db="EMBL/GenBank/DDBJ databases">
        <title>An insight into the sialome of Amazonian anophelines.</title>
        <authorList>
            <person name="Ribeiro J.M."/>
            <person name="Scarpassa V."/>
            <person name="Calvo E."/>
        </authorList>
    </citation>
    <scope>NUCLEOTIDE SEQUENCE</scope>
    <source>
        <tissue evidence="13">Salivary glands</tissue>
    </source>
</reference>
<dbReference type="GO" id="GO:0005737">
    <property type="term" value="C:cytoplasm"/>
    <property type="evidence" value="ECO:0007669"/>
    <property type="project" value="UniProtKB-SubCell"/>
</dbReference>
<accession>A0A2M4BAC2</accession>
<dbReference type="GO" id="GO:0005524">
    <property type="term" value="F:ATP binding"/>
    <property type="evidence" value="ECO:0007669"/>
    <property type="project" value="UniProtKB-KW"/>
</dbReference>
<dbReference type="PROSITE" id="PS51192">
    <property type="entry name" value="HELICASE_ATP_BIND_1"/>
    <property type="match status" value="1"/>
</dbReference>
<evidence type="ECO:0000256" key="5">
    <source>
        <dbReference type="ARBA" id="ARBA00022741"/>
    </source>
</evidence>
<feature type="region of interest" description="Disordered" evidence="11">
    <location>
        <begin position="307"/>
        <end position="352"/>
    </location>
</feature>
<keyword evidence="4" id="KW-0963">Cytoplasm</keyword>
<evidence type="ECO:0000313" key="13">
    <source>
        <dbReference type="EMBL" id="MBW50004.1"/>
    </source>
</evidence>
<evidence type="ECO:0000259" key="12">
    <source>
        <dbReference type="PROSITE" id="PS51192"/>
    </source>
</evidence>